<evidence type="ECO:0000313" key="2">
    <source>
        <dbReference type="Proteomes" id="UP001161247"/>
    </source>
</evidence>
<dbReference type="AlphaFoldDB" id="A0AAV1DHY2"/>
<protein>
    <submittedName>
        <fullName evidence="1">OLC1v1005853C1</fullName>
    </submittedName>
</protein>
<organism evidence="1 2">
    <name type="scientific">Oldenlandia corymbosa var. corymbosa</name>
    <dbReference type="NCBI Taxonomy" id="529605"/>
    <lineage>
        <taxon>Eukaryota</taxon>
        <taxon>Viridiplantae</taxon>
        <taxon>Streptophyta</taxon>
        <taxon>Embryophyta</taxon>
        <taxon>Tracheophyta</taxon>
        <taxon>Spermatophyta</taxon>
        <taxon>Magnoliopsida</taxon>
        <taxon>eudicotyledons</taxon>
        <taxon>Gunneridae</taxon>
        <taxon>Pentapetalae</taxon>
        <taxon>asterids</taxon>
        <taxon>lamiids</taxon>
        <taxon>Gentianales</taxon>
        <taxon>Rubiaceae</taxon>
        <taxon>Rubioideae</taxon>
        <taxon>Spermacoceae</taxon>
        <taxon>Hedyotis-Oldenlandia complex</taxon>
        <taxon>Oldenlandia</taxon>
    </lineage>
</organism>
<evidence type="ECO:0000313" key="1">
    <source>
        <dbReference type="EMBL" id="CAI9106650.1"/>
    </source>
</evidence>
<proteinExistence type="predicted"/>
<sequence>MQLLLDLGGGSSKSDISLYKRTPTGVDQVGKSCSKIKATSMVVDLRLGTQPHVVDDDLCQNGCSPLASDPINFLTINSSVVLSAIAPGVLLGRNHLLGHFGVETQHSVRPCPVSCLVATVFLGASGSERSTRCDRVRCLSWSQPFAWTL</sequence>
<keyword evidence="2" id="KW-1185">Reference proteome</keyword>
<gene>
    <name evidence="1" type="ORF">OLC1_LOCUS15117</name>
</gene>
<dbReference type="EMBL" id="OX459122">
    <property type="protein sequence ID" value="CAI9106650.1"/>
    <property type="molecule type" value="Genomic_DNA"/>
</dbReference>
<accession>A0AAV1DHY2</accession>
<reference evidence="1" key="1">
    <citation type="submission" date="2023-03" db="EMBL/GenBank/DDBJ databases">
        <authorList>
            <person name="Julca I."/>
        </authorList>
    </citation>
    <scope>NUCLEOTIDE SEQUENCE</scope>
</reference>
<name>A0AAV1DHY2_OLDCO</name>
<dbReference type="Proteomes" id="UP001161247">
    <property type="component" value="Chromosome 5"/>
</dbReference>